<dbReference type="InterPro" id="IPR036108">
    <property type="entry name" value="4pyrrol_syn_uPrphyn_synt_sf"/>
</dbReference>
<dbReference type="GO" id="GO:0006782">
    <property type="term" value="P:protoporphyrinogen IX biosynthetic process"/>
    <property type="evidence" value="ECO:0007669"/>
    <property type="project" value="UniProtKB-UniRule"/>
</dbReference>
<dbReference type="EC" id="4.2.1.75" evidence="3 9"/>
<evidence type="ECO:0000313" key="11">
    <source>
        <dbReference type="EMBL" id="PRO64919.1"/>
    </source>
</evidence>
<organism evidence="11 12">
    <name type="scientific">Alkalicoccus urumqiensis</name>
    <name type="common">Bacillus urumqiensis</name>
    <dbReference type="NCBI Taxonomy" id="1548213"/>
    <lineage>
        <taxon>Bacteria</taxon>
        <taxon>Bacillati</taxon>
        <taxon>Bacillota</taxon>
        <taxon>Bacilli</taxon>
        <taxon>Bacillales</taxon>
        <taxon>Bacillaceae</taxon>
        <taxon>Alkalicoccus</taxon>
    </lineage>
</organism>
<dbReference type="CDD" id="cd06578">
    <property type="entry name" value="HemD"/>
    <property type="match status" value="1"/>
</dbReference>
<evidence type="ECO:0000256" key="1">
    <source>
        <dbReference type="ARBA" id="ARBA00004772"/>
    </source>
</evidence>
<dbReference type="GO" id="GO:0004852">
    <property type="term" value="F:uroporphyrinogen-III synthase activity"/>
    <property type="evidence" value="ECO:0007669"/>
    <property type="project" value="UniProtKB-UniRule"/>
</dbReference>
<comment type="function">
    <text evidence="6 9">Catalyzes cyclization of the linear tetrapyrrole, hydroxymethylbilane, to the macrocyclic uroporphyrinogen III.</text>
</comment>
<dbReference type="Proteomes" id="UP000243650">
    <property type="component" value="Unassembled WGS sequence"/>
</dbReference>
<comment type="pathway">
    <text evidence="1 9">Porphyrin-containing compound metabolism; protoporphyrin-IX biosynthesis; coproporphyrinogen-III from 5-aminolevulinate: step 3/4.</text>
</comment>
<evidence type="ECO:0000313" key="12">
    <source>
        <dbReference type="Proteomes" id="UP000243650"/>
    </source>
</evidence>
<gene>
    <name evidence="11" type="ORF">C6I21_12305</name>
</gene>
<evidence type="ECO:0000256" key="2">
    <source>
        <dbReference type="ARBA" id="ARBA00008133"/>
    </source>
</evidence>
<evidence type="ECO:0000256" key="5">
    <source>
        <dbReference type="ARBA" id="ARBA00023244"/>
    </source>
</evidence>
<dbReference type="EMBL" id="PVNS01000011">
    <property type="protein sequence ID" value="PRO64919.1"/>
    <property type="molecule type" value="Genomic_DNA"/>
</dbReference>
<comment type="catalytic activity">
    <reaction evidence="8 9">
        <text>hydroxymethylbilane = uroporphyrinogen III + H2O</text>
        <dbReference type="Rhea" id="RHEA:18965"/>
        <dbReference type="ChEBI" id="CHEBI:15377"/>
        <dbReference type="ChEBI" id="CHEBI:57308"/>
        <dbReference type="ChEBI" id="CHEBI:57845"/>
        <dbReference type="EC" id="4.2.1.75"/>
    </reaction>
</comment>
<evidence type="ECO:0000259" key="10">
    <source>
        <dbReference type="Pfam" id="PF02602"/>
    </source>
</evidence>
<comment type="similarity">
    <text evidence="2 9">Belongs to the uroporphyrinogen-III synthase family.</text>
</comment>
<protein>
    <recommendedName>
        <fullName evidence="7 9">Uroporphyrinogen-III synthase</fullName>
        <ecNumber evidence="3 9">4.2.1.75</ecNumber>
    </recommendedName>
</protein>
<proteinExistence type="inferred from homology"/>
<dbReference type="Gene3D" id="3.40.50.10090">
    <property type="match status" value="2"/>
</dbReference>
<evidence type="ECO:0000256" key="4">
    <source>
        <dbReference type="ARBA" id="ARBA00023239"/>
    </source>
</evidence>
<evidence type="ECO:0000256" key="6">
    <source>
        <dbReference type="ARBA" id="ARBA00037589"/>
    </source>
</evidence>
<dbReference type="OrthoDB" id="9815856at2"/>
<reference evidence="11 12" key="1">
    <citation type="submission" date="2018-03" db="EMBL/GenBank/DDBJ databases">
        <title>Bacillus urumqiensis sp. nov., a moderately haloalkaliphilic bacterium isolated from a salt lake.</title>
        <authorList>
            <person name="Zhao B."/>
            <person name="Liao Z."/>
        </authorList>
    </citation>
    <scope>NUCLEOTIDE SEQUENCE [LARGE SCALE GENOMIC DNA]</scope>
    <source>
        <strain evidence="11 12">BZ-SZ-XJ18</strain>
    </source>
</reference>
<sequence>MWKTNREVTTVRIINTRAAHQLGPVRKAVESRGGTSIDLPVIRIAGKRPDFLPGPADWLVFTSVNSVAQWRRIRPWQGEKVACVGKKTADAAQAAGYPVTLLPPGTEADAEGLAAVLCREASGSRILYPRSARARPVLVRELAACGCEVEAPVVYDTVTDPSAAGRLEREVQNADAILLYSPSAVQACMELLPDGLPPHLLAGCIGRVTEEAFTSWSTNEYCVPEEPDTETLIELLFEKRSSAT</sequence>
<evidence type="ECO:0000256" key="9">
    <source>
        <dbReference type="RuleBase" id="RU366031"/>
    </source>
</evidence>
<evidence type="ECO:0000256" key="3">
    <source>
        <dbReference type="ARBA" id="ARBA00013109"/>
    </source>
</evidence>
<dbReference type="PANTHER" id="PTHR38042:SF1">
    <property type="entry name" value="UROPORPHYRINOGEN-III SYNTHASE, CHLOROPLASTIC"/>
    <property type="match status" value="1"/>
</dbReference>
<dbReference type="UniPathway" id="UPA00251">
    <property type="reaction ID" value="UER00320"/>
</dbReference>
<evidence type="ECO:0000256" key="8">
    <source>
        <dbReference type="ARBA" id="ARBA00048617"/>
    </source>
</evidence>
<dbReference type="Pfam" id="PF02602">
    <property type="entry name" value="HEM4"/>
    <property type="match status" value="1"/>
</dbReference>
<evidence type="ECO:0000256" key="7">
    <source>
        <dbReference type="ARBA" id="ARBA00040167"/>
    </source>
</evidence>
<dbReference type="PANTHER" id="PTHR38042">
    <property type="entry name" value="UROPORPHYRINOGEN-III SYNTHASE, CHLOROPLASTIC"/>
    <property type="match status" value="1"/>
</dbReference>
<dbReference type="AlphaFoldDB" id="A0A2P6MF43"/>
<name>A0A2P6MF43_ALKUR</name>
<accession>A0A2P6MF43</accession>
<comment type="caution">
    <text evidence="11">The sequence shown here is derived from an EMBL/GenBank/DDBJ whole genome shotgun (WGS) entry which is preliminary data.</text>
</comment>
<keyword evidence="5 9" id="KW-0627">Porphyrin biosynthesis</keyword>
<feature type="domain" description="Tetrapyrrole biosynthesis uroporphyrinogen III synthase" evidence="10">
    <location>
        <begin position="27"/>
        <end position="234"/>
    </location>
</feature>
<keyword evidence="12" id="KW-1185">Reference proteome</keyword>
<dbReference type="InterPro" id="IPR039793">
    <property type="entry name" value="UROS/Hem4"/>
</dbReference>
<dbReference type="GO" id="GO:0006780">
    <property type="term" value="P:uroporphyrinogen III biosynthetic process"/>
    <property type="evidence" value="ECO:0007669"/>
    <property type="project" value="UniProtKB-UniRule"/>
</dbReference>
<dbReference type="SUPFAM" id="SSF69618">
    <property type="entry name" value="HemD-like"/>
    <property type="match status" value="1"/>
</dbReference>
<keyword evidence="4 9" id="KW-0456">Lyase</keyword>
<dbReference type="InterPro" id="IPR003754">
    <property type="entry name" value="4pyrrol_synth_uPrphyn_synth"/>
</dbReference>